<keyword evidence="4" id="KW-1185">Reference proteome</keyword>
<dbReference type="InterPro" id="IPR050229">
    <property type="entry name" value="GlpE_sulfurtransferase"/>
</dbReference>
<evidence type="ECO:0000259" key="2">
    <source>
        <dbReference type="PROSITE" id="PS50206"/>
    </source>
</evidence>
<proteinExistence type="predicted"/>
<feature type="domain" description="Rhodanese" evidence="2">
    <location>
        <begin position="38"/>
        <end position="122"/>
    </location>
</feature>
<keyword evidence="1" id="KW-1133">Transmembrane helix</keyword>
<keyword evidence="1" id="KW-0812">Transmembrane</keyword>
<evidence type="ECO:0000256" key="1">
    <source>
        <dbReference type="SAM" id="Phobius"/>
    </source>
</evidence>
<name>A0A4Z1BPV5_9FLAO</name>
<protein>
    <submittedName>
        <fullName evidence="3">Rhodanese-like domain-containing protein</fullName>
    </submittedName>
</protein>
<organism evidence="3 4">
    <name type="scientific">Empedobacter tilapiae</name>
    <dbReference type="NCBI Taxonomy" id="2491114"/>
    <lineage>
        <taxon>Bacteria</taxon>
        <taxon>Pseudomonadati</taxon>
        <taxon>Bacteroidota</taxon>
        <taxon>Flavobacteriia</taxon>
        <taxon>Flavobacteriales</taxon>
        <taxon>Weeksellaceae</taxon>
        <taxon>Empedobacter</taxon>
    </lineage>
</organism>
<keyword evidence="1" id="KW-0472">Membrane</keyword>
<dbReference type="PANTHER" id="PTHR43031">
    <property type="entry name" value="FAD-DEPENDENT OXIDOREDUCTASE"/>
    <property type="match status" value="1"/>
</dbReference>
<dbReference type="Pfam" id="PF00581">
    <property type="entry name" value="Rhodanese"/>
    <property type="match status" value="1"/>
</dbReference>
<dbReference type="SUPFAM" id="SSF52821">
    <property type="entry name" value="Rhodanese/Cell cycle control phosphatase"/>
    <property type="match status" value="1"/>
</dbReference>
<gene>
    <name evidence="3" type="ORF">E4J94_02230</name>
</gene>
<dbReference type="RefSeq" id="WP_135834272.1">
    <property type="nucleotide sequence ID" value="NZ_SRPE01000002.1"/>
</dbReference>
<dbReference type="Proteomes" id="UP000297998">
    <property type="component" value="Unassembled WGS sequence"/>
</dbReference>
<dbReference type="InterPro" id="IPR036873">
    <property type="entry name" value="Rhodanese-like_dom_sf"/>
</dbReference>
<dbReference type="InterPro" id="IPR001763">
    <property type="entry name" value="Rhodanese-like_dom"/>
</dbReference>
<feature type="transmembrane region" description="Helical" evidence="1">
    <location>
        <begin position="6"/>
        <end position="26"/>
    </location>
</feature>
<comment type="caution">
    <text evidence="3">The sequence shown here is derived from an EMBL/GenBank/DDBJ whole genome shotgun (WGS) entry which is preliminary data.</text>
</comment>
<dbReference type="OrthoDB" id="9800872at2"/>
<dbReference type="PANTHER" id="PTHR43031:SF1">
    <property type="entry name" value="PYRIDINE NUCLEOTIDE-DISULPHIDE OXIDOREDUCTASE"/>
    <property type="match status" value="1"/>
</dbReference>
<accession>A0A4Z1BPV5</accession>
<reference evidence="3 4" key="1">
    <citation type="submission" date="2019-03" db="EMBL/GenBank/DDBJ databases">
        <title>Empedobacter tilapiae sp. nov., isolated from an intestine of Nile tilapia Oreochromis niloticus.</title>
        <authorList>
            <person name="Kim Y.-O."/>
            <person name="Yoon J.-H."/>
        </authorList>
    </citation>
    <scope>NUCLEOTIDE SEQUENCE [LARGE SCALE GENOMIC DNA]</scope>
    <source>
        <strain evidence="3 4">MRS2</strain>
    </source>
</reference>
<dbReference type="Gene3D" id="3.40.250.10">
    <property type="entry name" value="Rhodanese-like domain"/>
    <property type="match status" value="1"/>
</dbReference>
<sequence length="123" mass="13476">MQKQSVKFILIIIIGVVMLGIFKNLFGQKDNTELKEVLTDNAYLVDVRTPSEFASGSVKGAVNIPLDKISGQLSKFKGKKNIVVFCRSGNRSSQAKSILEKNGFQNVVNGGTWQNVNSLISNN</sequence>
<evidence type="ECO:0000313" key="3">
    <source>
        <dbReference type="EMBL" id="TGN29544.1"/>
    </source>
</evidence>
<dbReference type="PROSITE" id="PS50206">
    <property type="entry name" value="RHODANESE_3"/>
    <property type="match status" value="1"/>
</dbReference>
<evidence type="ECO:0000313" key="4">
    <source>
        <dbReference type="Proteomes" id="UP000297998"/>
    </source>
</evidence>
<dbReference type="EMBL" id="SRPE01000002">
    <property type="protein sequence ID" value="TGN29544.1"/>
    <property type="molecule type" value="Genomic_DNA"/>
</dbReference>
<dbReference type="SMART" id="SM00450">
    <property type="entry name" value="RHOD"/>
    <property type="match status" value="1"/>
</dbReference>
<dbReference type="CDD" id="cd00158">
    <property type="entry name" value="RHOD"/>
    <property type="match status" value="1"/>
</dbReference>
<dbReference type="AlphaFoldDB" id="A0A4Z1BPV5"/>